<reference evidence="1" key="1">
    <citation type="submission" date="2023-06" db="EMBL/GenBank/DDBJ databases">
        <authorList>
            <person name="Kurt Z."/>
        </authorList>
    </citation>
    <scope>NUCLEOTIDE SEQUENCE</scope>
</reference>
<proteinExistence type="predicted"/>
<evidence type="ECO:0000313" key="9">
    <source>
        <dbReference type="Proteomes" id="UP001642409"/>
    </source>
</evidence>
<dbReference type="EMBL" id="CATOUU010000634">
    <property type="protein sequence ID" value="CAI9936243.1"/>
    <property type="molecule type" value="Genomic_DNA"/>
</dbReference>
<evidence type="ECO:0000313" key="6">
    <source>
        <dbReference type="EMBL" id="CAL6072715.1"/>
    </source>
</evidence>
<dbReference type="EMBL" id="CATOUU010000343">
    <property type="protein sequence ID" value="CAI9925553.1"/>
    <property type="molecule type" value="Genomic_DNA"/>
</dbReference>
<dbReference type="EMBL" id="CAXDID020000462">
    <property type="protein sequence ID" value="CAL6094010.1"/>
    <property type="molecule type" value="Genomic_DNA"/>
</dbReference>
<protein>
    <submittedName>
        <fullName evidence="5">Hypothetical_protein</fullName>
    </submittedName>
</protein>
<dbReference type="EMBL" id="CATOUU010001009">
    <property type="protein sequence ID" value="CAI9966697.1"/>
    <property type="molecule type" value="Genomic_DNA"/>
</dbReference>
<comment type="caution">
    <text evidence="1">The sequence shown here is derived from an EMBL/GenBank/DDBJ whole genome shotgun (WGS) entry which is preliminary data.</text>
</comment>
<accession>A0AA86NT53</accession>
<sequence>MKNSKKTDVLPKFQSKTENQVIVINQNKTKKTIVKSVVEYKQKVAFQKQNEENRNPNYSTSVSYYMNLRERAPTNILRPRYSTQLDIDPQQLYSQEEIEQLHREFGDISKCFTSMCEGIPQQIQQYGQYEPDMSINSEFSAFVQIE</sequence>
<evidence type="ECO:0000313" key="4">
    <source>
        <dbReference type="EMBL" id="CAI9970043.1"/>
    </source>
</evidence>
<dbReference type="EMBL" id="CAXDID020000297">
    <property type="protein sequence ID" value="CAL6072715.1"/>
    <property type="molecule type" value="Genomic_DNA"/>
</dbReference>
<dbReference type="EMBL" id="CATOUU010001067">
    <property type="protein sequence ID" value="CAI9970043.1"/>
    <property type="molecule type" value="Genomic_DNA"/>
</dbReference>
<dbReference type="AlphaFoldDB" id="A0AA86NT53"/>
<evidence type="ECO:0000313" key="5">
    <source>
        <dbReference type="EMBL" id="CAL6035023.1"/>
    </source>
</evidence>
<dbReference type="EMBL" id="CAXDID020000130">
    <property type="protein sequence ID" value="CAL6035023.1"/>
    <property type="molecule type" value="Genomic_DNA"/>
</dbReference>
<evidence type="ECO:0000313" key="8">
    <source>
        <dbReference type="EMBL" id="CAL6094010.1"/>
    </source>
</evidence>
<organism evidence="1">
    <name type="scientific">Hexamita inflata</name>
    <dbReference type="NCBI Taxonomy" id="28002"/>
    <lineage>
        <taxon>Eukaryota</taxon>
        <taxon>Metamonada</taxon>
        <taxon>Diplomonadida</taxon>
        <taxon>Hexamitidae</taxon>
        <taxon>Hexamitinae</taxon>
        <taxon>Hexamita</taxon>
    </lineage>
</organism>
<gene>
    <name evidence="1" type="ORF">HINF_LOCUS13198</name>
    <name evidence="2" type="ORF">HINF_LOCUS23888</name>
    <name evidence="5" type="ORF">HINF_LOCUS35728</name>
    <name evidence="3" type="ORF">HINF_LOCUS54342</name>
    <name evidence="6" type="ORF">HINF_LOCUS55755</name>
    <name evidence="7" type="ORF">HINF_LOCUS57483</name>
    <name evidence="4" type="ORF">HINF_LOCUS57688</name>
    <name evidence="8" type="ORF">HINF_LOCUS67265</name>
</gene>
<keyword evidence="9" id="KW-1185">Reference proteome</keyword>
<name>A0AA86NT53_9EUKA</name>
<dbReference type="EMBL" id="CAXDID020000317">
    <property type="protein sequence ID" value="CAL6076011.1"/>
    <property type="molecule type" value="Genomic_DNA"/>
</dbReference>
<evidence type="ECO:0000313" key="1">
    <source>
        <dbReference type="EMBL" id="CAI9925553.1"/>
    </source>
</evidence>
<dbReference type="Proteomes" id="UP001642409">
    <property type="component" value="Unassembled WGS sequence"/>
</dbReference>
<evidence type="ECO:0000313" key="3">
    <source>
        <dbReference type="EMBL" id="CAI9966697.1"/>
    </source>
</evidence>
<evidence type="ECO:0000313" key="2">
    <source>
        <dbReference type="EMBL" id="CAI9936243.1"/>
    </source>
</evidence>
<evidence type="ECO:0000313" key="7">
    <source>
        <dbReference type="EMBL" id="CAL6076011.1"/>
    </source>
</evidence>
<reference evidence="5 9" key="2">
    <citation type="submission" date="2024-07" db="EMBL/GenBank/DDBJ databases">
        <authorList>
            <person name="Akdeniz Z."/>
        </authorList>
    </citation>
    <scope>NUCLEOTIDE SEQUENCE [LARGE SCALE GENOMIC DNA]</scope>
</reference>